<accession>A0A158DLR0</accession>
<dbReference type="Proteomes" id="UP000054624">
    <property type="component" value="Unassembled WGS sequence"/>
</dbReference>
<dbReference type="EMBL" id="FCOI02000045">
    <property type="protein sequence ID" value="SAK95370.1"/>
    <property type="molecule type" value="Genomic_DNA"/>
</dbReference>
<dbReference type="AlphaFoldDB" id="A0A158DLR0"/>
<gene>
    <name evidence="2" type="ORF">AWB76_07129</name>
</gene>
<protein>
    <submittedName>
        <fullName evidence="2">Fructoselysine 3-epimerase</fullName>
    </submittedName>
</protein>
<feature type="domain" description="Xylose isomerase-like TIM barrel" evidence="1">
    <location>
        <begin position="29"/>
        <end position="268"/>
    </location>
</feature>
<name>A0A158DLR0_9BURK</name>
<organism evidence="2 3">
    <name type="scientific">Caballeronia temeraria</name>
    <dbReference type="NCBI Taxonomy" id="1777137"/>
    <lineage>
        <taxon>Bacteria</taxon>
        <taxon>Pseudomonadati</taxon>
        <taxon>Pseudomonadota</taxon>
        <taxon>Betaproteobacteria</taxon>
        <taxon>Burkholderiales</taxon>
        <taxon>Burkholderiaceae</taxon>
        <taxon>Caballeronia</taxon>
    </lineage>
</organism>
<dbReference type="Pfam" id="PF01261">
    <property type="entry name" value="AP_endonuc_2"/>
    <property type="match status" value="1"/>
</dbReference>
<evidence type="ECO:0000259" key="1">
    <source>
        <dbReference type="Pfam" id="PF01261"/>
    </source>
</evidence>
<evidence type="ECO:0000313" key="2">
    <source>
        <dbReference type="EMBL" id="SAK95370.1"/>
    </source>
</evidence>
<dbReference type="InterPro" id="IPR050312">
    <property type="entry name" value="IolE/XylAMocC-like"/>
</dbReference>
<dbReference type="Gene3D" id="3.20.20.150">
    <property type="entry name" value="Divalent-metal-dependent TIM barrel enzymes"/>
    <property type="match status" value="1"/>
</dbReference>
<dbReference type="PANTHER" id="PTHR12110:SF53">
    <property type="entry name" value="BLR5974 PROTEIN"/>
    <property type="match status" value="1"/>
</dbReference>
<evidence type="ECO:0000313" key="3">
    <source>
        <dbReference type="Proteomes" id="UP000054624"/>
    </source>
</evidence>
<dbReference type="InterPro" id="IPR036237">
    <property type="entry name" value="Xyl_isomerase-like_sf"/>
</dbReference>
<reference evidence="3" key="1">
    <citation type="submission" date="2016-01" db="EMBL/GenBank/DDBJ databases">
        <authorList>
            <person name="Peeters Charlotte."/>
        </authorList>
    </citation>
    <scope>NUCLEOTIDE SEQUENCE [LARGE SCALE GENOMIC DNA]</scope>
</reference>
<keyword evidence="3" id="KW-1185">Reference proteome</keyword>
<dbReference type="PANTHER" id="PTHR12110">
    <property type="entry name" value="HYDROXYPYRUVATE ISOMERASE"/>
    <property type="match status" value="1"/>
</dbReference>
<dbReference type="InterPro" id="IPR013022">
    <property type="entry name" value="Xyl_isomerase-like_TIM-brl"/>
</dbReference>
<proteinExistence type="predicted"/>
<dbReference type="SUPFAM" id="SSF51658">
    <property type="entry name" value="Xylose isomerase-like"/>
    <property type="match status" value="1"/>
</dbReference>
<dbReference type="OrthoDB" id="8016886at2"/>
<sequence length="289" mass="31937">MTKNVNHFGGSTFSFMWESDALSCMRSMRALGLNDFDVIMVPGHLWHDELSSAQRASLAATLKQEDIRVESMNLPALDHNLASRVPEARTYSIELFKRAMQLGADLGARAVVAVPGRVSSLFPPPQVETEKLLADSLEQLLAVADALDLTVLIESHPQTPIPTVDKIESFLTRLDHPRLKVAYDVSNAEFVAEDQVDAIRRLAPRIGQIHLSDGTRTRWRHDRVGLGSVRFGDIMKVLDEVGFQGTRVLEIISPTPIEDIKASLASLNAYRDVIASNNEDNAAVTARPY</sequence>
<dbReference type="STRING" id="1777137.AWB76_07129"/>
<dbReference type="RefSeq" id="WP_061164675.1">
    <property type="nucleotide sequence ID" value="NZ_FCOI02000045.1"/>
</dbReference>